<feature type="binding site" evidence="15">
    <location>
        <position position="192"/>
    </location>
    <ligand>
        <name>substrate</name>
    </ligand>
</feature>
<organism evidence="18 19">
    <name type="scientific">Limnobacter thiooxidans</name>
    <dbReference type="NCBI Taxonomy" id="131080"/>
    <lineage>
        <taxon>Bacteria</taxon>
        <taxon>Pseudomonadati</taxon>
        <taxon>Pseudomonadota</taxon>
        <taxon>Betaproteobacteria</taxon>
        <taxon>Burkholderiales</taxon>
        <taxon>Burkholderiaceae</taxon>
        <taxon>Limnobacter</taxon>
    </lineage>
</organism>
<evidence type="ECO:0000259" key="17">
    <source>
        <dbReference type="PROSITE" id="PS51747"/>
    </source>
</evidence>
<evidence type="ECO:0000256" key="8">
    <source>
        <dbReference type="ARBA" id="ARBA00022801"/>
    </source>
</evidence>
<comment type="cofactor">
    <cofactor evidence="13 16">
        <name>Zn(2+)</name>
        <dbReference type="ChEBI" id="CHEBI:29105"/>
    </cofactor>
    <text evidence="13 16">Binds 1 zinc ion.</text>
</comment>
<dbReference type="InterPro" id="IPR004794">
    <property type="entry name" value="Eubact_RibD"/>
</dbReference>
<comment type="catalytic activity">
    <reaction evidence="13">
        <text>5-amino-6-(5-phospho-D-ribitylamino)uracil + NADP(+) = 5-amino-6-(5-phospho-D-ribosylamino)uracil + NADPH + H(+)</text>
        <dbReference type="Rhea" id="RHEA:17845"/>
        <dbReference type="ChEBI" id="CHEBI:15378"/>
        <dbReference type="ChEBI" id="CHEBI:57783"/>
        <dbReference type="ChEBI" id="CHEBI:58349"/>
        <dbReference type="ChEBI" id="CHEBI:58421"/>
        <dbReference type="ChEBI" id="CHEBI:58453"/>
        <dbReference type="EC" id="1.1.1.193"/>
    </reaction>
</comment>
<dbReference type="InterPro" id="IPR024072">
    <property type="entry name" value="DHFR-like_dom_sf"/>
</dbReference>
<dbReference type="AlphaFoldDB" id="A0AA86IZQ5"/>
<dbReference type="InterPro" id="IPR002734">
    <property type="entry name" value="RibDG_C"/>
</dbReference>
<dbReference type="EC" id="1.1.1.193" evidence="13"/>
<evidence type="ECO:0000256" key="5">
    <source>
        <dbReference type="ARBA" id="ARBA00007417"/>
    </source>
</evidence>
<keyword evidence="9 13" id="KW-0862">Zinc</keyword>
<comment type="similarity">
    <text evidence="4 13">In the N-terminal section; belongs to the cytidine and deoxycytidylate deaminase family.</text>
</comment>
<gene>
    <name evidence="18" type="primary">ribD</name>
    <name evidence="18" type="ORF">RGQ30_06870</name>
</gene>
<comment type="pathway">
    <text evidence="3 13">Cofactor biosynthesis; riboflavin biosynthesis; 5-amino-6-(D-ribitylamino)uracil from GTP: step 3/4.</text>
</comment>
<feature type="binding site" evidence="15">
    <location>
        <begin position="309"/>
        <end position="315"/>
    </location>
    <ligand>
        <name>NADP(+)</name>
        <dbReference type="ChEBI" id="CHEBI:58349"/>
    </ligand>
</feature>
<dbReference type="GO" id="GO:0008270">
    <property type="term" value="F:zinc ion binding"/>
    <property type="evidence" value="ECO:0007669"/>
    <property type="project" value="InterPro"/>
</dbReference>
<accession>A0AA86IZQ5</accession>
<evidence type="ECO:0000256" key="10">
    <source>
        <dbReference type="ARBA" id="ARBA00022857"/>
    </source>
</evidence>
<dbReference type="EC" id="3.5.4.26" evidence="13"/>
<dbReference type="PROSITE" id="PS00903">
    <property type="entry name" value="CYT_DCMP_DEAMINASES_1"/>
    <property type="match status" value="1"/>
</dbReference>
<evidence type="ECO:0000313" key="18">
    <source>
        <dbReference type="EMBL" id="BET25186.1"/>
    </source>
</evidence>
<dbReference type="Pfam" id="PF01872">
    <property type="entry name" value="RibD_C"/>
    <property type="match status" value="1"/>
</dbReference>
<dbReference type="InterPro" id="IPR011549">
    <property type="entry name" value="RibD_C"/>
</dbReference>
<evidence type="ECO:0000256" key="13">
    <source>
        <dbReference type="PIRNR" id="PIRNR006769"/>
    </source>
</evidence>
<evidence type="ECO:0000256" key="11">
    <source>
        <dbReference type="ARBA" id="ARBA00023002"/>
    </source>
</evidence>
<feature type="binding site" evidence="15">
    <location>
        <position position="208"/>
    </location>
    <ligand>
        <name>NADP(+)</name>
        <dbReference type="ChEBI" id="CHEBI:58349"/>
    </ligand>
</feature>
<evidence type="ECO:0000256" key="6">
    <source>
        <dbReference type="ARBA" id="ARBA00022619"/>
    </source>
</evidence>
<proteinExistence type="inferred from homology"/>
<feature type="binding site" evidence="15">
    <location>
        <position position="212"/>
    </location>
    <ligand>
        <name>substrate</name>
    </ligand>
</feature>
<dbReference type="CDD" id="cd01284">
    <property type="entry name" value="Riboflavin_deaminase-reductase"/>
    <property type="match status" value="1"/>
</dbReference>
<evidence type="ECO:0000256" key="1">
    <source>
        <dbReference type="ARBA" id="ARBA00002151"/>
    </source>
</evidence>
<evidence type="ECO:0000256" key="7">
    <source>
        <dbReference type="ARBA" id="ARBA00022723"/>
    </source>
</evidence>
<comment type="catalytic activity">
    <reaction evidence="13">
        <text>2,5-diamino-6-hydroxy-4-(5-phosphoribosylamino)-pyrimidine + H2O + H(+) = 5-amino-6-(5-phospho-D-ribosylamino)uracil + NH4(+)</text>
        <dbReference type="Rhea" id="RHEA:21868"/>
        <dbReference type="ChEBI" id="CHEBI:15377"/>
        <dbReference type="ChEBI" id="CHEBI:15378"/>
        <dbReference type="ChEBI" id="CHEBI:28938"/>
        <dbReference type="ChEBI" id="CHEBI:58453"/>
        <dbReference type="ChEBI" id="CHEBI:58614"/>
        <dbReference type="EC" id="3.5.4.26"/>
    </reaction>
</comment>
<evidence type="ECO:0000256" key="2">
    <source>
        <dbReference type="ARBA" id="ARBA00004882"/>
    </source>
</evidence>
<comment type="similarity">
    <text evidence="5 13">In the C-terminal section; belongs to the HTP reductase family.</text>
</comment>
<dbReference type="GO" id="GO:0008835">
    <property type="term" value="F:diaminohydroxyphosphoribosylaminopyrimidine deaminase activity"/>
    <property type="evidence" value="ECO:0007669"/>
    <property type="project" value="UniProtKB-EC"/>
</dbReference>
<dbReference type="PANTHER" id="PTHR38011">
    <property type="entry name" value="DIHYDROFOLATE REDUCTASE FAMILY PROTEIN (AFU_ORTHOLOGUE AFUA_8G06820)"/>
    <property type="match status" value="1"/>
</dbReference>
<dbReference type="EMBL" id="AP028947">
    <property type="protein sequence ID" value="BET25186.1"/>
    <property type="molecule type" value="Genomic_DNA"/>
</dbReference>
<feature type="binding site" evidence="16">
    <location>
        <position position="92"/>
    </location>
    <ligand>
        <name>Zn(2+)</name>
        <dbReference type="ChEBI" id="CHEBI:29105"/>
        <note>catalytic</note>
    </ligand>
</feature>
<dbReference type="InterPro" id="IPR016193">
    <property type="entry name" value="Cytidine_deaminase-like"/>
</dbReference>
<keyword evidence="11 13" id="KW-0560">Oxidoreductase</keyword>
<name>A0AA86IZQ5_9BURK</name>
<dbReference type="InterPro" id="IPR002125">
    <property type="entry name" value="CMP_dCMP_dom"/>
</dbReference>
<dbReference type="GO" id="GO:0009231">
    <property type="term" value="P:riboflavin biosynthetic process"/>
    <property type="evidence" value="ECO:0007669"/>
    <property type="project" value="UniProtKB-KW"/>
</dbReference>
<evidence type="ECO:0000313" key="19">
    <source>
        <dbReference type="Proteomes" id="UP001329151"/>
    </source>
</evidence>
<dbReference type="Proteomes" id="UP001329151">
    <property type="component" value="Chromosome"/>
</dbReference>
<feature type="binding site" evidence="15">
    <location>
        <position position="215"/>
    </location>
    <ligand>
        <name>substrate</name>
    </ligand>
</feature>
<dbReference type="GO" id="GO:0050661">
    <property type="term" value="F:NADP binding"/>
    <property type="evidence" value="ECO:0007669"/>
    <property type="project" value="InterPro"/>
</dbReference>
<evidence type="ECO:0000256" key="14">
    <source>
        <dbReference type="PIRSR" id="PIRSR006769-1"/>
    </source>
</evidence>
<dbReference type="Gene3D" id="3.40.140.10">
    <property type="entry name" value="Cytidine Deaminase, domain 2"/>
    <property type="match status" value="1"/>
</dbReference>
<reference evidence="18 19" key="1">
    <citation type="submission" date="2023-10" db="EMBL/GenBank/DDBJ databases">
        <title>Complete Genome Sequence of Limnobacter thiooxidans CS-K2T, Isolated from freshwater lake sediments in Bavaria, Germany.</title>
        <authorList>
            <person name="Naruki M."/>
            <person name="Watanabe A."/>
            <person name="Warashina T."/>
            <person name="Morita T."/>
            <person name="Arakawa K."/>
        </authorList>
    </citation>
    <scope>NUCLEOTIDE SEQUENCE [LARGE SCALE GENOMIC DNA]</scope>
    <source>
        <strain evidence="18 19">CS-K2</strain>
    </source>
</reference>
<dbReference type="RefSeq" id="WP_130558309.1">
    <property type="nucleotide sequence ID" value="NZ_AP028947.1"/>
</dbReference>
<dbReference type="PIRSF" id="PIRSF006769">
    <property type="entry name" value="RibD"/>
    <property type="match status" value="1"/>
</dbReference>
<dbReference type="NCBIfam" id="TIGR00326">
    <property type="entry name" value="eubact_ribD"/>
    <property type="match status" value="1"/>
</dbReference>
<feature type="binding site" evidence="15">
    <location>
        <position position="204"/>
    </location>
    <ligand>
        <name>NADP(+)</name>
        <dbReference type="ChEBI" id="CHEBI:58349"/>
    </ligand>
</feature>
<keyword evidence="10 13" id="KW-0521">NADP</keyword>
<feature type="binding site" evidence="15">
    <location>
        <position position="307"/>
    </location>
    <ligand>
        <name>substrate</name>
    </ligand>
</feature>
<feature type="domain" description="CMP/dCMP-type deaminase" evidence="17">
    <location>
        <begin position="6"/>
        <end position="131"/>
    </location>
</feature>
<dbReference type="PROSITE" id="PS51747">
    <property type="entry name" value="CYT_DCMP_DEAMINASES_2"/>
    <property type="match status" value="1"/>
</dbReference>
<keyword evidence="8 13" id="KW-0378">Hydrolase</keyword>
<dbReference type="SUPFAM" id="SSF53927">
    <property type="entry name" value="Cytidine deaminase-like"/>
    <property type="match status" value="1"/>
</dbReference>
<feature type="binding site" evidence="15">
    <location>
        <position position="178"/>
    </location>
    <ligand>
        <name>NADP(+)</name>
        <dbReference type="ChEBI" id="CHEBI:58349"/>
    </ligand>
</feature>
<dbReference type="PANTHER" id="PTHR38011:SF7">
    <property type="entry name" value="2,5-DIAMINO-6-RIBOSYLAMINO-4(3H)-PYRIMIDINONE 5'-PHOSPHATE REDUCTASE"/>
    <property type="match status" value="1"/>
</dbReference>
<dbReference type="InterPro" id="IPR016192">
    <property type="entry name" value="APOBEC/CMP_deaminase_Zn-bd"/>
</dbReference>
<keyword evidence="19" id="KW-1185">Reference proteome</keyword>
<feature type="binding site" evidence="15">
    <location>
        <position position="230"/>
    </location>
    <ligand>
        <name>NADP(+)</name>
        <dbReference type="ChEBI" id="CHEBI:58349"/>
    </ligand>
</feature>
<comment type="pathway">
    <text evidence="2 13">Cofactor biosynthesis; riboflavin biosynthesis; 5-amino-6-(D-ribitylamino)uracil from GTP: step 2/4.</text>
</comment>
<dbReference type="Pfam" id="PF00383">
    <property type="entry name" value="dCMP_cyt_deam_1"/>
    <property type="match status" value="1"/>
</dbReference>
<dbReference type="InterPro" id="IPR050765">
    <property type="entry name" value="Riboflavin_Biosynth_HTPR"/>
</dbReference>
<protein>
    <recommendedName>
        <fullName evidence="13">Riboflavin biosynthesis protein RibD</fullName>
    </recommendedName>
    <domain>
        <recommendedName>
            <fullName evidence="13">Diaminohydroxyphosphoribosylaminopyrimidine deaminase</fullName>
            <shortName evidence="13">DRAP deaminase</shortName>
            <ecNumber evidence="13">3.5.4.26</ecNumber>
        </recommendedName>
        <alternativeName>
            <fullName evidence="13">Riboflavin-specific deaminase</fullName>
        </alternativeName>
    </domain>
    <domain>
        <recommendedName>
            <fullName evidence="13">5-amino-6-(5-phosphoribosylamino)uracil reductase</fullName>
            <ecNumber evidence="13">1.1.1.193</ecNumber>
        </recommendedName>
        <alternativeName>
            <fullName evidence="13">HTP reductase</fullName>
        </alternativeName>
    </domain>
</protein>
<keyword evidence="7 13" id="KW-0479">Metal-binding</keyword>
<feature type="binding site" evidence="15">
    <location>
        <position position="162"/>
    </location>
    <ligand>
        <name>NADP(+)</name>
        <dbReference type="ChEBI" id="CHEBI:58349"/>
    </ligand>
</feature>
<evidence type="ECO:0000256" key="9">
    <source>
        <dbReference type="ARBA" id="ARBA00022833"/>
    </source>
</evidence>
<evidence type="ECO:0000256" key="3">
    <source>
        <dbReference type="ARBA" id="ARBA00004910"/>
    </source>
</evidence>
<feature type="binding site" evidence="16">
    <location>
        <position position="83"/>
    </location>
    <ligand>
        <name>Zn(2+)</name>
        <dbReference type="ChEBI" id="CHEBI:29105"/>
        <note>catalytic</note>
    </ligand>
</feature>
<feature type="active site" description="Proton donor" evidence="14">
    <location>
        <position position="57"/>
    </location>
</feature>
<dbReference type="GO" id="GO:0008703">
    <property type="term" value="F:5-amino-6-(5-phosphoribosylamino)uracil reductase activity"/>
    <property type="evidence" value="ECO:0007669"/>
    <property type="project" value="UniProtKB-EC"/>
</dbReference>
<dbReference type="FunFam" id="3.40.140.10:FF:000025">
    <property type="entry name" value="Riboflavin biosynthesis protein RibD"/>
    <property type="match status" value="1"/>
</dbReference>
<keyword evidence="12" id="KW-0511">Multifunctional enzyme</keyword>
<evidence type="ECO:0000256" key="15">
    <source>
        <dbReference type="PIRSR" id="PIRSR006769-2"/>
    </source>
</evidence>
<evidence type="ECO:0000256" key="16">
    <source>
        <dbReference type="PIRSR" id="PIRSR006769-3"/>
    </source>
</evidence>
<feature type="binding site" evidence="15">
    <location>
        <position position="176"/>
    </location>
    <ligand>
        <name>substrate</name>
    </ligand>
</feature>
<dbReference type="KEGG" id="lto:RGQ30_06870"/>
<dbReference type="NCBIfam" id="TIGR00227">
    <property type="entry name" value="ribD_Cterm"/>
    <property type="match status" value="1"/>
</dbReference>
<feature type="binding site" evidence="16">
    <location>
        <position position="55"/>
    </location>
    <ligand>
        <name>Zn(2+)</name>
        <dbReference type="ChEBI" id="CHEBI:29105"/>
        <note>catalytic</note>
    </ligand>
</feature>
<comment type="function">
    <text evidence="1 13">Converts 2,5-diamino-6-(ribosylamino)-4(3h)-pyrimidinone 5'-phosphate into 5-amino-6-(ribosylamino)-2,4(1h,3h)-pyrimidinedione 5'-phosphate.</text>
</comment>
<dbReference type="SUPFAM" id="SSF53597">
    <property type="entry name" value="Dihydrofolate reductase-like"/>
    <property type="match status" value="1"/>
</dbReference>
<evidence type="ECO:0000256" key="12">
    <source>
        <dbReference type="ARBA" id="ARBA00023268"/>
    </source>
</evidence>
<keyword evidence="6 13" id="KW-0686">Riboflavin biosynthesis</keyword>
<evidence type="ECO:0000256" key="4">
    <source>
        <dbReference type="ARBA" id="ARBA00005259"/>
    </source>
</evidence>
<dbReference type="Gene3D" id="3.40.430.10">
    <property type="entry name" value="Dihydrofolate Reductase, subunit A"/>
    <property type="match status" value="1"/>
</dbReference>
<sequence>MGTPHPNDEHWMRHALNLAWKGQYSTTPNPRVGCVFVRDGVAIAEGFHVRAGEGHAEVQAIAQARAQGVSLQGSTAYVTLEPCAHHGRTGPCAEALVATGVARVVAAVLDPNPLVAGKGMAILRAAGIETVQGVLVEQARWINRGFFSRMERKRPWVRLKVASSADGVTALNNSTSQWITGPEARLDGHHLRAQACAVLSGIGTVKADNPQLNVRGIETDRQPLKVIVDSKLEISPDALLLQTGRVLIAHTEPQLPAWLSTHPNAANIEALNVAPVAAGLHAGKVKTDLLRLLQELARRGINELHLEAGFGLNGSFMQAGLVDEVVQYVAPRFLGAGLGLFRLPEQETLPATLDWAIHSFEQKGRDLLIVWVRNNQE</sequence>